<reference evidence="7" key="1">
    <citation type="submission" date="2023-10" db="EMBL/GenBank/DDBJ databases">
        <authorList>
            <person name="Chen Y."/>
            <person name="Shah S."/>
            <person name="Dougan E. K."/>
            <person name="Thang M."/>
            <person name="Chan C."/>
        </authorList>
    </citation>
    <scope>NUCLEOTIDE SEQUENCE [LARGE SCALE GENOMIC DNA]</scope>
</reference>
<dbReference type="Proteomes" id="UP001189429">
    <property type="component" value="Unassembled WGS sequence"/>
</dbReference>
<evidence type="ECO:0000259" key="6">
    <source>
        <dbReference type="Pfam" id="PF08510"/>
    </source>
</evidence>
<evidence type="ECO:0000313" key="7">
    <source>
        <dbReference type="EMBL" id="CAK0903229.1"/>
    </source>
</evidence>
<name>A0ABN9XT88_9DINO</name>
<comment type="subcellular location">
    <subcellularLocation>
        <location evidence="1">Membrane</location>
        <topology evidence="1">Multi-pass membrane protein</topology>
    </subcellularLocation>
</comment>
<feature type="transmembrane region" description="Helical" evidence="5">
    <location>
        <begin position="147"/>
        <end position="165"/>
    </location>
</feature>
<evidence type="ECO:0000256" key="2">
    <source>
        <dbReference type="ARBA" id="ARBA00022692"/>
    </source>
</evidence>
<dbReference type="InterPro" id="IPR013717">
    <property type="entry name" value="PIG-P"/>
</dbReference>
<evidence type="ECO:0000313" key="8">
    <source>
        <dbReference type="Proteomes" id="UP001189429"/>
    </source>
</evidence>
<evidence type="ECO:0000256" key="5">
    <source>
        <dbReference type="SAM" id="Phobius"/>
    </source>
</evidence>
<feature type="transmembrane region" description="Helical" evidence="5">
    <location>
        <begin position="108"/>
        <end position="127"/>
    </location>
</feature>
<evidence type="ECO:0000256" key="1">
    <source>
        <dbReference type="ARBA" id="ARBA00004141"/>
    </source>
</evidence>
<feature type="non-terminal residue" evidence="7">
    <location>
        <position position="1"/>
    </location>
</feature>
<evidence type="ECO:0000256" key="3">
    <source>
        <dbReference type="ARBA" id="ARBA00022989"/>
    </source>
</evidence>
<dbReference type="PANTHER" id="PTHR46346:SF1">
    <property type="entry name" value="PHOSPHATIDYLINOSITOL N-ACETYLGLUCOSAMINYLTRANSFERASE SUBUNIT P"/>
    <property type="match status" value="1"/>
</dbReference>
<accession>A0ABN9XT88</accession>
<keyword evidence="3 5" id="KW-1133">Transmembrane helix</keyword>
<proteinExistence type="predicted"/>
<dbReference type="EMBL" id="CAUYUJ010021185">
    <property type="protein sequence ID" value="CAK0903229.1"/>
    <property type="molecule type" value="Genomic_DNA"/>
</dbReference>
<gene>
    <name evidence="7" type="ORF">PCOR1329_LOCUS79589</name>
</gene>
<dbReference type="InterPro" id="IPR052263">
    <property type="entry name" value="GPI_Anchor_Biosynth"/>
</dbReference>
<dbReference type="Pfam" id="PF08510">
    <property type="entry name" value="PIG-P"/>
    <property type="match status" value="1"/>
</dbReference>
<feature type="domain" description="PIG-P" evidence="6">
    <location>
        <begin position="106"/>
        <end position="165"/>
    </location>
</feature>
<dbReference type="PANTHER" id="PTHR46346">
    <property type="entry name" value="PHOSPHATIDYLINOSITOL N-ACETYLGLUCOSAMINYLTRANSFERASE SUBUNIT P"/>
    <property type="match status" value="1"/>
</dbReference>
<keyword evidence="4 5" id="KW-0472">Membrane</keyword>
<keyword evidence="2 5" id="KW-0812">Transmembrane</keyword>
<organism evidence="7 8">
    <name type="scientific">Prorocentrum cordatum</name>
    <dbReference type="NCBI Taxonomy" id="2364126"/>
    <lineage>
        <taxon>Eukaryota</taxon>
        <taxon>Sar</taxon>
        <taxon>Alveolata</taxon>
        <taxon>Dinophyceae</taxon>
        <taxon>Prorocentrales</taxon>
        <taxon>Prorocentraceae</taxon>
        <taxon>Prorocentrum</taxon>
    </lineage>
</organism>
<keyword evidence="8" id="KW-1185">Reference proteome</keyword>
<evidence type="ECO:0000256" key="4">
    <source>
        <dbReference type="ARBA" id="ARBA00023136"/>
    </source>
</evidence>
<sequence>IWSSPHQHRATARCSAFSSPGGRFQAPGPRSISSGWHAVAWEEVEVPRGPGRKTHASFEETGLAWVSWRSSRNARGRGAALRPRRAVSPLCCSRWPAPMGDDRLATEVYSFSSFLASLVALAGWLVWVSVPDDVLVSWGITYYPDKWWVLAVPTYIVTLGAFITVRTSPRT</sequence>
<protein>
    <recommendedName>
        <fullName evidence="6">PIG-P domain-containing protein</fullName>
    </recommendedName>
</protein>
<comment type="caution">
    <text evidence="7">The sequence shown here is derived from an EMBL/GenBank/DDBJ whole genome shotgun (WGS) entry which is preliminary data.</text>
</comment>